<dbReference type="Proteomes" id="UP000605361">
    <property type="component" value="Unassembled WGS sequence"/>
</dbReference>
<protein>
    <submittedName>
        <fullName evidence="1">Uncharacterized protein</fullName>
    </submittedName>
</protein>
<comment type="caution">
    <text evidence="1">The sequence shown here is derived from an EMBL/GenBank/DDBJ whole genome shotgun (WGS) entry which is preliminary data.</text>
</comment>
<reference evidence="1" key="1">
    <citation type="submission" date="2020-11" db="EMBL/GenBank/DDBJ databases">
        <title>Whole-genome analyses of Nonomuraea sp. K274.</title>
        <authorList>
            <person name="Veyisoglu A."/>
        </authorList>
    </citation>
    <scope>NUCLEOTIDE SEQUENCE</scope>
    <source>
        <strain evidence="1">K274</strain>
    </source>
</reference>
<accession>A0A931A8F0</accession>
<evidence type="ECO:0000313" key="1">
    <source>
        <dbReference type="EMBL" id="MBF8188292.1"/>
    </source>
</evidence>
<dbReference type="EMBL" id="JADOGI010000063">
    <property type="protein sequence ID" value="MBF8188292.1"/>
    <property type="molecule type" value="Genomic_DNA"/>
</dbReference>
<dbReference type="AlphaFoldDB" id="A0A931A8F0"/>
<sequence>MRWLIAPLGPARPQIGPLGSVWLPIGPLGLVRLLIGPLALVRLLIGPLGPVRLLIGLLCLVRLPIETVDPVRVWIAPVGVMRWVVPLLGVMRLTIRSLNWVGSLNPLVGPMGSETGALDVVCPGSPIWTLRQVGSAIPLVGALRVPVWLGTGLICRRGRRGWRAVARTE</sequence>
<name>A0A931A8F0_9ACTN</name>
<keyword evidence="2" id="KW-1185">Reference proteome</keyword>
<gene>
    <name evidence="1" type="ORF">ITP53_21670</name>
</gene>
<dbReference type="RefSeq" id="WP_195897246.1">
    <property type="nucleotide sequence ID" value="NZ_JADOGI010000063.1"/>
</dbReference>
<evidence type="ECO:0000313" key="2">
    <source>
        <dbReference type="Proteomes" id="UP000605361"/>
    </source>
</evidence>
<organism evidence="1 2">
    <name type="scientific">Nonomuraea cypriaca</name>
    <dbReference type="NCBI Taxonomy" id="1187855"/>
    <lineage>
        <taxon>Bacteria</taxon>
        <taxon>Bacillati</taxon>
        <taxon>Actinomycetota</taxon>
        <taxon>Actinomycetes</taxon>
        <taxon>Streptosporangiales</taxon>
        <taxon>Streptosporangiaceae</taxon>
        <taxon>Nonomuraea</taxon>
    </lineage>
</organism>
<proteinExistence type="predicted"/>